<dbReference type="Proteomes" id="UP000283993">
    <property type="component" value="Unassembled WGS sequence"/>
</dbReference>
<dbReference type="InterPro" id="IPR037069">
    <property type="entry name" value="AcylCoA_DH/ox_N_sf"/>
</dbReference>
<dbReference type="SUPFAM" id="SSF56645">
    <property type="entry name" value="Acyl-CoA dehydrogenase NM domain-like"/>
    <property type="match status" value="1"/>
</dbReference>
<comment type="caution">
    <text evidence="7">The sequence shown here is derived from an EMBL/GenBank/DDBJ whole genome shotgun (WGS) entry which is preliminary data.</text>
</comment>
<dbReference type="InterPro" id="IPR036250">
    <property type="entry name" value="AcylCo_DH-like_C"/>
</dbReference>
<dbReference type="PANTHER" id="PTHR43884">
    <property type="entry name" value="ACYL-COA DEHYDROGENASE"/>
    <property type="match status" value="1"/>
</dbReference>
<gene>
    <name evidence="7" type="ORF">SAOR_13510</name>
</gene>
<dbReference type="RefSeq" id="WP_123631906.1">
    <property type="nucleotide sequence ID" value="NZ_AYKH01000040.1"/>
</dbReference>
<protein>
    <submittedName>
        <fullName evidence="7">Acyl-CoA dehydrogenase</fullName>
    </submittedName>
</protein>
<comment type="similarity">
    <text evidence="2">Belongs to the acyl-CoA dehydrogenase family.</text>
</comment>
<dbReference type="SUPFAM" id="SSF47203">
    <property type="entry name" value="Acyl-CoA dehydrogenase C-terminal domain-like"/>
    <property type="match status" value="1"/>
</dbReference>
<keyword evidence="3" id="KW-0285">Flavoprotein</keyword>
<accession>A0A423PH60</accession>
<sequence>MSTVDPNNDAGGDELRDMVLDAAGRLFADRVGRELWQATEAGEFPRGDWDALVEMGLPRALRAEADGGAGLALADGLALAELAGHHALPLPLAETLVGNHLRAGLDGGVDDGVVTLAAADSRLQLRRVGNGWRVDGALDRIAWGRHAAYVIADGDADGAPQRVLLAADDLDWRHDASLAGEPRDSARLADAPVLAAADCPVHTPTVQHWGALLRALQAAGAMRRALALATDYANERRQFGRPIARFQAVQQQLAAMAGEVATAGTAAEAAARAIAADRDAALMIAIGKARVGEAAGRSAAIAHQVLAAMGFTQEHELQYFTRRLWSWRDEFGAEPHWQAIIGEHAIAAGGDGLWPLVSGL</sequence>
<dbReference type="EMBL" id="AYKH01000040">
    <property type="protein sequence ID" value="ROO24989.1"/>
    <property type="molecule type" value="Genomic_DNA"/>
</dbReference>
<evidence type="ECO:0000256" key="3">
    <source>
        <dbReference type="ARBA" id="ARBA00022630"/>
    </source>
</evidence>
<keyword evidence="5" id="KW-0560">Oxidoreductase</keyword>
<evidence type="ECO:0000256" key="5">
    <source>
        <dbReference type="ARBA" id="ARBA00023002"/>
    </source>
</evidence>
<dbReference type="GO" id="GO:0050660">
    <property type="term" value="F:flavin adenine dinucleotide binding"/>
    <property type="evidence" value="ECO:0007669"/>
    <property type="project" value="InterPro"/>
</dbReference>
<evidence type="ECO:0000259" key="6">
    <source>
        <dbReference type="Pfam" id="PF00441"/>
    </source>
</evidence>
<dbReference type="PANTHER" id="PTHR43884:SF20">
    <property type="entry name" value="ACYL-COA DEHYDROGENASE FADE28"/>
    <property type="match status" value="1"/>
</dbReference>
<name>A0A423PH60_9GAMM</name>
<dbReference type="GO" id="GO:0003995">
    <property type="term" value="F:acyl-CoA dehydrogenase activity"/>
    <property type="evidence" value="ECO:0007669"/>
    <property type="project" value="TreeGrafter"/>
</dbReference>
<evidence type="ECO:0000256" key="1">
    <source>
        <dbReference type="ARBA" id="ARBA00001974"/>
    </source>
</evidence>
<dbReference type="AlphaFoldDB" id="A0A423PH60"/>
<dbReference type="InterPro" id="IPR009075">
    <property type="entry name" value="AcylCo_DH/oxidase_C"/>
</dbReference>
<dbReference type="Gene3D" id="1.10.540.10">
    <property type="entry name" value="Acyl-CoA dehydrogenase/oxidase, N-terminal domain"/>
    <property type="match status" value="1"/>
</dbReference>
<evidence type="ECO:0000313" key="7">
    <source>
        <dbReference type="EMBL" id="ROO24989.1"/>
    </source>
</evidence>
<organism evidence="7 8">
    <name type="scientific">Salinisphaera orenii MK-B5</name>
    <dbReference type="NCBI Taxonomy" id="856730"/>
    <lineage>
        <taxon>Bacteria</taxon>
        <taxon>Pseudomonadati</taxon>
        <taxon>Pseudomonadota</taxon>
        <taxon>Gammaproteobacteria</taxon>
        <taxon>Salinisphaerales</taxon>
        <taxon>Salinisphaeraceae</taxon>
        <taxon>Salinisphaera</taxon>
    </lineage>
</organism>
<keyword evidence="4" id="KW-0274">FAD</keyword>
<dbReference type="InterPro" id="IPR009100">
    <property type="entry name" value="AcylCoA_DH/oxidase_NM_dom_sf"/>
</dbReference>
<reference evidence="7 8" key="1">
    <citation type="submission" date="2013-10" db="EMBL/GenBank/DDBJ databases">
        <title>Salinisphaera orenii MK-B5 Genome Sequencing.</title>
        <authorList>
            <person name="Lai Q."/>
            <person name="Li C."/>
            <person name="Shao Z."/>
        </authorList>
    </citation>
    <scope>NUCLEOTIDE SEQUENCE [LARGE SCALE GENOMIC DNA]</scope>
    <source>
        <strain evidence="7 8">MK-B5</strain>
    </source>
</reference>
<comment type="cofactor">
    <cofactor evidence="1">
        <name>FAD</name>
        <dbReference type="ChEBI" id="CHEBI:57692"/>
    </cofactor>
</comment>
<keyword evidence="8" id="KW-1185">Reference proteome</keyword>
<evidence type="ECO:0000256" key="4">
    <source>
        <dbReference type="ARBA" id="ARBA00022827"/>
    </source>
</evidence>
<dbReference type="Pfam" id="PF00441">
    <property type="entry name" value="Acyl-CoA_dh_1"/>
    <property type="match status" value="1"/>
</dbReference>
<evidence type="ECO:0000256" key="2">
    <source>
        <dbReference type="ARBA" id="ARBA00009347"/>
    </source>
</evidence>
<feature type="domain" description="Acyl-CoA dehydrogenase/oxidase C-terminal" evidence="6">
    <location>
        <begin position="209"/>
        <end position="323"/>
    </location>
</feature>
<dbReference type="Gene3D" id="1.20.140.10">
    <property type="entry name" value="Butyryl-CoA Dehydrogenase, subunit A, domain 3"/>
    <property type="match status" value="1"/>
</dbReference>
<evidence type="ECO:0000313" key="8">
    <source>
        <dbReference type="Proteomes" id="UP000283993"/>
    </source>
</evidence>
<proteinExistence type="inferred from homology"/>